<accession>A0A229NVU3</accession>
<dbReference type="EMBL" id="NMUQ01000002">
    <property type="protein sequence ID" value="OXM14063.1"/>
    <property type="molecule type" value="Genomic_DNA"/>
</dbReference>
<evidence type="ECO:0000313" key="2">
    <source>
        <dbReference type="Proteomes" id="UP000215145"/>
    </source>
</evidence>
<evidence type="ECO:0008006" key="3">
    <source>
        <dbReference type="Google" id="ProtNLM"/>
    </source>
</evidence>
<protein>
    <recommendedName>
        <fullName evidence="3">DUF2140 domain-containing protein</fullName>
    </recommendedName>
</protein>
<dbReference type="AlphaFoldDB" id="A0A229NVU3"/>
<dbReference type="Proteomes" id="UP000215145">
    <property type="component" value="Unassembled WGS sequence"/>
</dbReference>
<organism evidence="1 2">
    <name type="scientific">Paenibacillus herberti</name>
    <dbReference type="NCBI Taxonomy" id="1619309"/>
    <lineage>
        <taxon>Bacteria</taxon>
        <taxon>Bacillati</taxon>
        <taxon>Bacillota</taxon>
        <taxon>Bacilli</taxon>
        <taxon>Bacillales</taxon>
        <taxon>Paenibacillaceae</taxon>
        <taxon>Paenibacillus</taxon>
    </lineage>
</organism>
<sequence length="182" mass="19857">MGKFVKRLFGLLLTLVILAGLATAGAIWYVRPQQELTLDHAPLDLVGKVQGMIRSGKAELFLSGEDINNLARSELSDKPQVTPEFRVDGAKFGLQGGLLTADINGRYRDLLDFGLQAKYQLEWRAPNLIATPAGLKLRGLDLPDSLLEPMTIPVGDLLPPLVGIRSVEFRDGGVAVSLELRR</sequence>
<reference evidence="1 2" key="1">
    <citation type="submission" date="2017-07" db="EMBL/GenBank/DDBJ databases">
        <title>Paenibacillus herberti R33 genome sequencing and assembly.</title>
        <authorList>
            <person name="Su W."/>
        </authorList>
    </citation>
    <scope>NUCLEOTIDE SEQUENCE [LARGE SCALE GENOMIC DNA]</scope>
    <source>
        <strain evidence="1 2">R33</strain>
    </source>
</reference>
<comment type="caution">
    <text evidence="1">The sequence shown here is derived from an EMBL/GenBank/DDBJ whole genome shotgun (WGS) entry which is preliminary data.</text>
</comment>
<proteinExistence type="predicted"/>
<dbReference type="RefSeq" id="WP_089524886.1">
    <property type="nucleotide sequence ID" value="NZ_NMUQ01000002.1"/>
</dbReference>
<keyword evidence="2" id="KW-1185">Reference proteome</keyword>
<dbReference type="OrthoDB" id="2664080at2"/>
<name>A0A229NVU3_9BACL</name>
<evidence type="ECO:0000313" key="1">
    <source>
        <dbReference type="EMBL" id="OXM14063.1"/>
    </source>
</evidence>
<gene>
    <name evidence="1" type="ORF">CGZ75_13825</name>
</gene>